<dbReference type="SMART" id="SM01118">
    <property type="entry name" value="CYTH"/>
    <property type="match status" value="1"/>
</dbReference>
<dbReference type="PIRSF" id="PIRSF012526">
    <property type="entry name" value="CYTH_UCP012526"/>
    <property type="match status" value="1"/>
</dbReference>
<evidence type="ECO:0000313" key="5">
    <source>
        <dbReference type="Proteomes" id="UP000595942"/>
    </source>
</evidence>
<evidence type="ECO:0000313" key="4">
    <source>
        <dbReference type="Proteomes" id="UP000293854"/>
    </source>
</evidence>
<reference evidence="2 5" key="2">
    <citation type="submission" date="2021-01" db="EMBL/GenBank/DDBJ databases">
        <title>FDA dAtabase for Regulatory Grade micrObial Sequences (FDA-ARGOS): Supporting development and validation of Infectious Disease Dx tests.</title>
        <authorList>
            <person name="Sproer C."/>
            <person name="Gronow S."/>
            <person name="Severitt S."/>
            <person name="Schroder I."/>
            <person name="Tallon L."/>
            <person name="Sadzewicz L."/>
            <person name="Zhao X."/>
            <person name="Boylan J."/>
            <person name="Ott S."/>
            <person name="Bowen H."/>
            <person name="Vavikolanu K."/>
            <person name="Mehta A."/>
            <person name="Aluvathingal J."/>
            <person name="Nadendla S."/>
            <person name="Lowell S."/>
            <person name="Myers T."/>
            <person name="Yan Y."/>
            <person name="Sichtig H."/>
        </authorList>
    </citation>
    <scope>NUCLEOTIDE SEQUENCE [LARGE SCALE GENOMIC DNA]</scope>
    <source>
        <strain evidence="2 5">FDAARGOS_1148</strain>
    </source>
</reference>
<dbReference type="SUPFAM" id="SSF55154">
    <property type="entry name" value="CYTH-like phosphatases"/>
    <property type="match status" value="1"/>
</dbReference>
<dbReference type="InterPro" id="IPR023577">
    <property type="entry name" value="CYTH_domain"/>
</dbReference>
<evidence type="ECO:0000313" key="3">
    <source>
        <dbReference type="EMBL" id="RZI00853.1"/>
    </source>
</evidence>
<dbReference type="EMBL" id="CP068073">
    <property type="protein sequence ID" value="QQS82882.1"/>
    <property type="molecule type" value="Genomic_DNA"/>
</dbReference>
<dbReference type="InterPro" id="IPR009195">
    <property type="entry name" value="Uncharacterised_YjbK"/>
</dbReference>
<name>A0A143P9X6_9STAP</name>
<proteinExistence type="predicted"/>
<protein>
    <submittedName>
        <fullName evidence="3">CYTH domain-containing protein</fullName>
    </submittedName>
</protein>
<feature type="domain" description="CYTH" evidence="1">
    <location>
        <begin position="4"/>
        <end position="190"/>
    </location>
</feature>
<evidence type="ECO:0000313" key="2">
    <source>
        <dbReference type="EMBL" id="QQS82882.1"/>
    </source>
</evidence>
<dbReference type="Proteomes" id="UP000293854">
    <property type="component" value="Unassembled WGS sequence"/>
</dbReference>
<dbReference type="Gene3D" id="2.40.320.10">
    <property type="entry name" value="Hypothetical Protein Pfu-838710-001"/>
    <property type="match status" value="1"/>
</dbReference>
<dbReference type="KEGG" id="scv:A4G25_04905"/>
<dbReference type="CDD" id="cd07762">
    <property type="entry name" value="CYTH-like_Pase_1"/>
    <property type="match status" value="1"/>
</dbReference>
<dbReference type="OrthoDB" id="384378at2"/>
<dbReference type="PROSITE" id="PS51707">
    <property type="entry name" value="CYTH"/>
    <property type="match status" value="1"/>
</dbReference>
<dbReference type="AlphaFoldDB" id="A0A143P9X6"/>
<keyword evidence="5" id="KW-1185">Reference proteome</keyword>
<gene>
    <name evidence="3" type="ORF">EIG99_10325</name>
    <name evidence="2" type="ORF">I6J05_00750</name>
</gene>
<dbReference type="EMBL" id="RQTE01000218">
    <property type="protein sequence ID" value="RZI00853.1"/>
    <property type="molecule type" value="Genomic_DNA"/>
</dbReference>
<dbReference type="InterPro" id="IPR033469">
    <property type="entry name" value="CYTH-like_dom_sf"/>
</dbReference>
<dbReference type="GeneID" id="93727196"/>
<dbReference type="Pfam" id="PF01928">
    <property type="entry name" value="CYTH"/>
    <property type="match status" value="1"/>
</dbReference>
<accession>A0A143P9X6</accession>
<dbReference type="RefSeq" id="WP_047131685.1">
    <property type="nucleotide sequence ID" value="NZ_CP015114.1"/>
</dbReference>
<dbReference type="Proteomes" id="UP000595942">
    <property type="component" value="Chromosome"/>
</dbReference>
<organism evidence="3 4">
    <name type="scientific">Staphylococcus condimenti</name>
    <dbReference type="NCBI Taxonomy" id="70255"/>
    <lineage>
        <taxon>Bacteria</taxon>
        <taxon>Bacillati</taxon>
        <taxon>Bacillota</taxon>
        <taxon>Bacilli</taxon>
        <taxon>Bacillales</taxon>
        <taxon>Staphylococcaceae</taxon>
        <taxon>Staphylococcus</taxon>
    </lineage>
</organism>
<sequence length="190" mass="22302">MAINQEIEYKQLLSENQYNEIKSAFFNGQNAFTQTNYYIDTPNFELAEHLMALRIRQIDNNYEMTLKVPAKVGLTEYNHETEIVPEEGLHIQPEQLPDDIYSVLQKNNINFEQLNILGNLTTHRIETEIKEGLLVLDHSEYLGTEDYELEFEVDNPEIGLKKFQEILKEFNIKSEIPKNKVARFFEVKSK</sequence>
<evidence type="ECO:0000259" key="1">
    <source>
        <dbReference type="PROSITE" id="PS51707"/>
    </source>
</evidence>
<reference evidence="3 4" key="1">
    <citation type="submission" date="2018-11" db="EMBL/GenBank/DDBJ databases">
        <title>Genomic profiling of Staphylococcus species from a Poultry farm system in KwaZulu-Natal, South Africa.</title>
        <authorList>
            <person name="Amoako D.G."/>
            <person name="Somboro A.M."/>
            <person name="Abia A.L.K."/>
            <person name="Bester L.A."/>
            <person name="Essack S.Y."/>
        </authorList>
    </citation>
    <scope>NUCLEOTIDE SEQUENCE [LARGE SCALE GENOMIC DNA]</scope>
    <source>
        <strain evidence="3 4">SA11</strain>
    </source>
</reference>